<dbReference type="Proteomes" id="UP000064967">
    <property type="component" value="Chromosome"/>
</dbReference>
<keyword evidence="2" id="KW-1185">Reference proteome</keyword>
<protein>
    <submittedName>
        <fullName evidence="1">Uncharacterized protein</fullName>
    </submittedName>
</protein>
<dbReference type="KEGG" id="llu:AKJ09_10714"/>
<organism evidence="1 2">
    <name type="scientific">Labilithrix luteola</name>
    <dbReference type="NCBI Taxonomy" id="1391654"/>
    <lineage>
        <taxon>Bacteria</taxon>
        <taxon>Pseudomonadati</taxon>
        <taxon>Myxococcota</taxon>
        <taxon>Polyangia</taxon>
        <taxon>Polyangiales</taxon>
        <taxon>Labilitrichaceae</taxon>
        <taxon>Labilithrix</taxon>
    </lineage>
</organism>
<evidence type="ECO:0000313" key="1">
    <source>
        <dbReference type="EMBL" id="AKV04051.1"/>
    </source>
</evidence>
<dbReference type="AlphaFoldDB" id="A0A0K1QE54"/>
<name>A0A0K1QE54_9BACT</name>
<evidence type="ECO:0000313" key="2">
    <source>
        <dbReference type="Proteomes" id="UP000064967"/>
    </source>
</evidence>
<dbReference type="RefSeq" id="WP_146654717.1">
    <property type="nucleotide sequence ID" value="NZ_CP012333.1"/>
</dbReference>
<reference evidence="1 2" key="1">
    <citation type="submission" date="2015-08" db="EMBL/GenBank/DDBJ databases">
        <authorList>
            <person name="Babu N.S."/>
            <person name="Beckwith C.J."/>
            <person name="Beseler K.G."/>
            <person name="Brison A."/>
            <person name="Carone J.V."/>
            <person name="Caskin T.P."/>
            <person name="Diamond M."/>
            <person name="Durham M.E."/>
            <person name="Foxe J.M."/>
            <person name="Go M."/>
            <person name="Henderson B.A."/>
            <person name="Jones I.B."/>
            <person name="McGettigan J.A."/>
            <person name="Micheletti S.J."/>
            <person name="Nasrallah M.E."/>
            <person name="Ortiz D."/>
            <person name="Piller C.R."/>
            <person name="Privatt S.R."/>
            <person name="Schneider S.L."/>
            <person name="Sharp S."/>
            <person name="Smith T.C."/>
            <person name="Stanton J.D."/>
            <person name="Ullery H.E."/>
            <person name="Wilson R.J."/>
            <person name="Serrano M.G."/>
            <person name="Buck G."/>
            <person name="Lee V."/>
            <person name="Wang Y."/>
            <person name="Carvalho R."/>
            <person name="Voegtly L."/>
            <person name="Shi R."/>
            <person name="Duckworth R."/>
            <person name="Johnson A."/>
            <person name="Loviza R."/>
            <person name="Walstead R."/>
            <person name="Shah Z."/>
            <person name="Kiflezghi M."/>
            <person name="Wade K."/>
            <person name="Ball S.L."/>
            <person name="Bradley K.W."/>
            <person name="Asai D.J."/>
            <person name="Bowman C.A."/>
            <person name="Russell D.A."/>
            <person name="Pope W.H."/>
            <person name="Jacobs-Sera D."/>
            <person name="Hendrix R.W."/>
            <person name="Hatfull G.F."/>
        </authorList>
    </citation>
    <scope>NUCLEOTIDE SEQUENCE [LARGE SCALE GENOMIC DNA]</scope>
    <source>
        <strain evidence="1 2">DSM 27648</strain>
    </source>
</reference>
<accession>A0A0K1QE54</accession>
<gene>
    <name evidence="1" type="ORF">AKJ09_10714</name>
</gene>
<proteinExistence type="predicted"/>
<sequence>MTTPSSSHRNITHRIYVETLPYDALVRPSTVALLRCYALDVVVAVRPWQMRELPPVVRILRDAGLRVSVWPMLADDDGRWANARNATAFATMVRAVCHALDAEKSPASEILFDLEPPFGEAQALTVATDSKRPLTVSRVRSSVVALAEGAIAPLRPSARRSFERAKAILANTVRELGDRDMRVSSAVWPLVALDRPAHDTWQSLLGTPVDALVMDRVSVMLYTTIFEGWSRGTVRRRDALALLAAACDRTVRRFGARAGISLGCVGTGAFEDEPVYRSPEELAVDAAVARASGCTELSLFDLGGVLSRGPAEAWLDAFTSPNLEPVVLQTARVFAARRMARMATWALALR</sequence>
<dbReference type="OrthoDB" id="5508020at2"/>
<dbReference type="EMBL" id="CP012333">
    <property type="protein sequence ID" value="AKV04051.1"/>
    <property type="molecule type" value="Genomic_DNA"/>
</dbReference>